<dbReference type="EMBL" id="CP036291">
    <property type="protein sequence ID" value="QDU89873.1"/>
    <property type="molecule type" value="Genomic_DNA"/>
</dbReference>
<organism evidence="2 3">
    <name type="scientific">Pirellulimonas nuda</name>
    <dbReference type="NCBI Taxonomy" id="2528009"/>
    <lineage>
        <taxon>Bacteria</taxon>
        <taxon>Pseudomonadati</taxon>
        <taxon>Planctomycetota</taxon>
        <taxon>Planctomycetia</taxon>
        <taxon>Pirellulales</taxon>
        <taxon>Lacipirellulaceae</taxon>
        <taxon>Pirellulimonas</taxon>
    </lineage>
</organism>
<gene>
    <name evidence="2" type="ORF">Pla175_32690</name>
</gene>
<feature type="compositionally biased region" description="Basic and acidic residues" evidence="1">
    <location>
        <begin position="18"/>
        <end position="46"/>
    </location>
</feature>
<dbReference type="Proteomes" id="UP000317429">
    <property type="component" value="Chromosome"/>
</dbReference>
<sequence length="90" mass="9819">MQSLAPRDNRQDATNAKTRHDGRTGRGTAKDAKSAKFKEENVKPDKTMPISRAANDSIPSKEGVKLHSAINPVSLFFLALVAAWRFPSVA</sequence>
<evidence type="ECO:0000256" key="1">
    <source>
        <dbReference type="SAM" id="MobiDB-lite"/>
    </source>
</evidence>
<dbReference type="AlphaFoldDB" id="A0A518DEH6"/>
<evidence type="ECO:0000313" key="2">
    <source>
        <dbReference type="EMBL" id="QDU89873.1"/>
    </source>
</evidence>
<keyword evidence="3" id="KW-1185">Reference proteome</keyword>
<proteinExistence type="predicted"/>
<feature type="region of interest" description="Disordered" evidence="1">
    <location>
        <begin position="1"/>
        <end position="56"/>
    </location>
</feature>
<protein>
    <submittedName>
        <fullName evidence="2">Uncharacterized protein</fullName>
    </submittedName>
</protein>
<reference evidence="2 3" key="1">
    <citation type="submission" date="2019-02" db="EMBL/GenBank/DDBJ databases">
        <title>Deep-cultivation of Planctomycetes and their phenomic and genomic characterization uncovers novel biology.</title>
        <authorList>
            <person name="Wiegand S."/>
            <person name="Jogler M."/>
            <person name="Boedeker C."/>
            <person name="Pinto D."/>
            <person name="Vollmers J."/>
            <person name="Rivas-Marin E."/>
            <person name="Kohn T."/>
            <person name="Peeters S.H."/>
            <person name="Heuer A."/>
            <person name="Rast P."/>
            <person name="Oberbeckmann S."/>
            <person name="Bunk B."/>
            <person name="Jeske O."/>
            <person name="Meyerdierks A."/>
            <person name="Storesund J.E."/>
            <person name="Kallscheuer N."/>
            <person name="Luecker S."/>
            <person name="Lage O.M."/>
            <person name="Pohl T."/>
            <person name="Merkel B.J."/>
            <person name="Hornburger P."/>
            <person name="Mueller R.-W."/>
            <person name="Bruemmer F."/>
            <person name="Labrenz M."/>
            <person name="Spormann A.M."/>
            <person name="Op den Camp H."/>
            <person name="Overmann J."/>
            <person name="Amann R."/>
            <person name="Jetten M.S.M."/>
            <person name="Mascher T."/>
            <person name="Medema M.H."/>
            <person name="Devos D.P."/>
            <person name="Kaster A.-K."/>
            <person name="Ovreas L."/>
            <person name="Rohde M."/>
            <person name="Galperin M.Y."/>
            <person name="Jogler C."/>
        </authorList>
    </citation>
    <scope>NUCLEOTIDE SEQUENCE [LARGE SCALE GENOMIC DNA]</scope>
    <source>
        <strain evidence="2 3">Pla175</strain>
    </source>
</reference>
<evidence type="ECO:0000313" key="3">
    <source>
        <dbReference type="Proteomes" id="UP000317429"/>
    </source>
</evidence>
<name>A0A518DEH6_9BACT</name>
<accession>A0A518DEH6</accession>
<dbReference type="KEGG" id="pnd:Pla175_32690"/>